<evidence type="ECO:0000313" key="3">
    <source>
        <dbReference type="Proteomes" id="UP000184096"/>
    </source>
</evidence>
<organism evidence="2 3">
    <name type="scientific">Bradyrhizobium erythrophlei</name>
    <dbReference type="NCBI Taxonomy" id="1437360"/>
    <lineage>
        <taxon>Bacteria</taxon>
        <taxon>Pseudomonadati</taxon>
        <taxon>Pseudomonadota</taxon>
        <taxon>Alphaproteobacteria</taxon>
        <taxon>Hyphomicrobiales</taxon>
        <taxon>Nitrobacteraceae</taxon>
        <taxon>Bradyrhizobium</taxon>
    </lineage>
</organism>
<dbReference type="AlphaFoldDB" id="A0A1M7UBU2"/>
<gene>
    <name evidence="2" type="ORF">SAMN05444170_4307</name>
</gene>
<keyword evidence="1" id="KW-0732">Signal</keyword>
<dbReference type="OrthoDB" id="7958331at2"/>
<dbReference type="Proteomes" id="UP000184096">
    <property type="component" value="Chromosome I"/>
</dbReference>
<evidence type="ECO:0008006" key="4">
    <source>
        <dbReference type="Google" id="ProtNLM"/>
    </source>
</evidence>
<feature type="signal peptide" evidence="1">
    <location>
        <begin position="1"/>
        <end position="24"/>
    </location>
</feature>
<accession>A0A1M7UBU2</accession>
<sequence>MVRAFSRAILATIVLASASSASLSAPVETQSFESSTTILAESCGKDIEANCLGVSLDATRLKECLSRNQDVVSAQCRADYSRAFDAISKRISARSAVWKACDRDKQKICAEAQGKPGETMACLLKAPTKSLGWGCNQALGQAGYR</sequence>
<evidence type="ECO:0000256" key="1">
    <source>
        <dbReference type="SAM" id="SignalP"/>
    </source>
</evidence>
<feature type="chain" id="PRO_5009929660" description="Cysteine rich repeat-containing protein" evidence="1">
    <location>
        <begin position="25"/>
        <end position="145"/>
    </location>
</feature>
<dbReference type="EMBL" id="LT670849">
    <property type="protein sequence ID" value="SHN80406.1"/>
    <property type="molecule type" value="Genomic_DNA"/>
</dbReference>
<reference evidence="3" key="1">
    <citation type="submission" date="2016-11" db="EMBL/GenBank/DDBJ databases">
        <authorList>
            <person name="Varghese N."/>
            <person name="Submissions S."/>
        </authorList>
    </citation>
    <scope>NUCLEOTIDE SEQUENCE [LARGE SCALE GENOMIC DNA]</scope>
    <source>
        <strain evidence="3">GAS401</strain>
    </source>
</reference>
<keyword evidence="3" id="KW-1185">Reference proteome</keyword>
<name>A0A1M7UBU2_9BRAD</name>
<evidence type="ECO:0000313" key="2">
    <source>
        <dbReference type="EMBL" id="SHN80406.1"/>
    </source>
</evidence>
<protein>
    <recommendedName>
        <fullName evidence="4">Cysteine rich repeat-containing protein</fullName>
    </recommendedName>
</protein>
<dbReference type="RefSeq" id="WP_072820859.1">
    <property type="nucleotide sequence ID" value="NZ_LT670849.1"/>
</dbReference>
<proteinExistence type="predicted"/>